<proteinExistence type="inferred from homology"/>
<evidence type="ECO:0000256" key="8">
    <source>
        <dbReference type="RuleBase" id="RU365088"/>
    </source>
</evidence>
<dbReference type="InterPro" id="IPR036259">
    <property type="entry name" value="MFS_trans_sf"/>
</dbReference>
<evidence type="ECO:0000256" key="7">
    <source>
        <dbReference type="ARBA" id="ARBA00023136"/>
    </source>
</evidence>
<feature type="transmembrane region" description="Helical" evidence="8">
    <location>
        <begin position="102"/>
        <end position="119"/>
    </location>
</feature>
<dbReference type="SUPFAM" id="SSF103473">
    <property type="entry name" value="MFS general substrate transporter"/>
    <property type="match status" value="1"/>
</dbReference>
<evidence type="ECO:0000256" key="2">
    <source>
        <dbReference type="ARBA" id="ARBA00006236"/>
    </source>
</evidence>
<dbReference type="Proteomes" id="UP001218362">
    <property type="component" value="Chromosome"/>
</dbReference>
<evidence type="ECO:0000256" key="1">
    <source>
        <dbReference type="ARBA" id="ARBA00004651"/>
    </source>
</evidence>
<keyword evidence="8" id="KW-0997">Cell inner membrane</keyword>
<dbReference type="PANTHER" id="PTHR23502">
    <property type="entry name" value="MAJOR FACILITATOR SUPERFAMILY"/>
    <property type="match status" value="1"/>
</dbReference>
<evidence type="ECO:0000256" key="5">
    <source>
        <dbReference type="ARBA" id="ARBA00022692"/>
    </source>
</evidence>
<accession>A0AAJ5X9D3</accession>
<comment type="subcellular location">
    <subcellularLocation>
        <location evidence="8">Cell inner membrane</location>
        <topology evidence="8">Multi-pass membrane protein</topology>
    </subcellularLocation>
    <subcellularLocation>
        <location evidence="1">Cell membrane</location>
        <topology evidence="1">Multi-pass membrane protein</topology>
    </subcellularLocation>
</comment>
<dbReference type="PANTHER" id="PTHR23502:SF132">
    <property type="entry name" value="POLYAMINE TRANSPORTER 2-RELATED"/>
    <property type="match status" value="1"/>
</dbReference>
<dbReference type="KEGG" id="acob:P0Y56_16000"/>
<name>A0AAJ5X9D3_9SPHN</name>
<dbReference type="GO" id="GO:0005886">
    <property type="term" value="C:plasma membrane"/>
    <property type="evidence" value="ECO:0007669"/>
    <property type="project" value="UniProtKB-SubCell"/>
</dbReference>
<evidence type="ECO:0000256" key="3">
    <source>
        <dbReference type="ARBA" id="ARBA00022448"/>
    </source>
</evidence>
<dbReference type="PROSITE" id="PS00216">
    <property type="entry name" value="SUGAR_TRANSPORT_1"/>
    <property type="match status" value="1"/>
</dbReference>
<feature type="transmembrane region" description="Helical" evidence="8">
    <location>
        <begin position="246"/>
        <end position="264"/>
    </location>
</feature>
<dbReference type="NCBIfam" id="TIGR00710">
    <property type="entry name" value="efflux_Bcr_CflA"/>
    <property type="match status" value="1"/>
</dbReference>
<dbReference type="AlphaFoldDB" id="A0AAJ5X9D3"/>
<gene>
    <name evidence="10" type="ORF">P0Y56_16000</name>
</gene>
<dbReference type="EMBL" id="CP119316">
    <property type="protein sequence ID" value="WEK46489.1"/>
    <property type="molecule type" value="Genomic_DNA"/>
</dbReference>
<dbReference type="InterPro" id="IPR020846">
    <property type="entry name" value="MFS_dom"/>
</dbReference>
<feature type="transmembrane region" description="Helical" evidence="8">
    <location>
        <begin position="339"/>
        <end position="362"/>
    </location>
</feature>
<dbReference type="PROSITE" id="PS50850">
    <property type="entry name" value="MFS"/>
    <property type="match status" value="1"/>
</dbReference>
<protein>
    <recommendedName>
        <fullName evidence="8">Bcr/CflA family efflux transporter</fullName>
    </recommendedName>
</protein>
<feature type="transmembrane region" description="Helical" evidence="8">
    <location>
        <begin position="43"/>
        <end position="61"/>
    </location>
</feature>
<dbReference type="InterPro" id="IPR004812">
    <property type="entry name" value="Efflux_drug-R_Bcr/CmlA"/>
</dbReference>
<comment type="similarity">
    <text evidence="2 8">Belongs to the major facilitator superfamily. Bcr/CmlA family.</text>
</comment>
<comment type="caution">
    <text evidence="8">Lacks conserved residue(s) required for the propagation of feature annotation.</text>
</comment>
<dbReference type="CDD" id="cd17320">
    <property type="entry name" value="MFS_MdfA_MDR_like"/>
    <property type="match status" value="1"/>
</dbReference>
<evidence type="ECO:0000313" key="10">
    <source>
        <dbReference type="EMBL" id="WEK46489.1"/>
    </source>
</evidence>
<keyword evidence="5 8" id="KW-0812">Transmembrane</keyword>
<keyword evidence="4" id="KW-1003">Cell membrane</keyword>
<keyword evidence="6 8" id="KW-1133">Transmembrane helix</keyword>
<reference evidence="10" key="1">
    <citation type="submission" date="2023-03" db="EMBL/GenBank/DDBJ databases">
        <title>Andean soil-derived lignocellulolytic bacterial consortium as a source of novel taxa and putative plastic-active enzymes.</title>
        <authorList>
            <person name="Diaz-Garcia L."/>
            <person name="Chuvochina M."/>
            <person name="Feuerriegel G."/>
            <person name="Bunk B."/>
            <person name="Sproer C."/>
            <person name="Streit W.R."/>
            <person name="Rodriguez L.M."/>
            <person name="Overmann J."/>
            <person name="Jimenez D.J."/>
        </authorList>
    </citation>
    <scope>NUCLEOTIDE SEQUENCE</scope>
    <source>
        <strain evidence="10">MAG 26</strain>
    </source>
</reference>
<dbReference type="Gene3D" id="1.20.1720.10">
    <property type="entry name" value="Multidrug resistance protein D"/>
    <property type="match status" value="1"/>
</dbReference>
<dbReference type="GO" id="GO:1990961">
    <property type="term" value="P:xenobiotic detoxification by transmembrane export across the plasma membrane"/>
    <property type="evidence" value="ECO:0007669"/>
    <property type="project" value="InterPro"/>
</dbReference>
<feature type="domain" description="Major facilitator superfamily (MFS) profile" evidence="9">
    <location>
        <begin position="1"/>
        <end position="393"/>
    </location>
</feature>
<organism evidence="10 11">
    <name type="scientific">Candidatus Andeanibacterium colombiense</name>
    <dbReference type="NCBI Taxonomy" id="3121345"/>
    <lineage>
        <taxon>Bacteria</taxon>
        <taxon>Pseudomonadati</taxon>
        <taxon>Pseudomonadota</taxon>
        <taxon>Alphaproteobacteria</taxon>
        <taxon>Sphingomonadales</taxon>
        <taxon>Sphingomonadaceae</taxon>
        <taxon>Candidatus Andeanibacterium</taxon>
    </lineage>
</organism>
<sequence>MSMTKGQVGLLAGFAALAPLAIDMYLPAITPLAHDLGTSVEQAGASVSVFLFGIAGGQLVAGPLSDRFGRKPLFLAGLVLFTLSATIAALTASFSVLLAARLLQAFGACSAMVSGRAVVRDRLDATESAKFFSLLALVSGMAPVLAPLIGAVLIQFGNWRLIFWVMAGFAALLVAGGAIGLPESRSAETAQKARDEHPFAAYWALLSDRALMGYLLAAMCNSAAFFTYVAQSSVVLVAGYGFTPTQFSVIFGINSVALVGAAQINRRMLRTRNTDQLLKLSSRNSLIVAAALLFVTLTGFGGIWALLAVLFFMVGSITPVQANTMAGGLALANLRAGSAAALFGASTFAGGAIASWIAGLLYDGTARGLGIVVSAGLVGMALAVRLIVLRRASVPQAA</sequence>
<dbReference type="InterPro" id="IPR011701">
    <property type="entry name" value="MFS"/>
</dbReference>
<evidence type="ECO:0000256" key="4">
    <source>
        <dbReference type="ARBA" id="ARBA00022475"/>
    </source>
</evidence>
<evidence type="ECO:0000313" key="11">
    <source>
        <dbReference type="Proteomes" id="UP001218362"/>
    </source>
</evidence>
<feature type="transmembrane region" description="Helical" evidence="8">
    <location>
        <begin position="73"/>
        <end position="96"/>
    </location>
</feature>
<feature type="transmembrane region" description="Helical" evidence="8">
    <location>
        <begin position="202"/>
        <end position="226"/>
    </location>
</feature>
<evidence type="ECO:0000256" key="6">
    <source>
        <dbReference type="ARBA" id="ARBA00022989"/>
    </source>
</evidence>
<dbReference type="InterPro" id="IPR005829">
    <property type="entry name" value="Sugar_transporter_CS"/>
</dbReference>
<feature type="transmembrane region" description="Helical" evidence="8">
    <location>
        <begin position="310"/>
        <end position="332"/>
    </location>
</feature>
<dbReference type="GO" id="GO:0042910">
    <property type="term" value="F:xenobiotic transmembrane transporter activity"/>
    <property type="evidence" value="ECO:0007669"/>
    <property type="project" value="InterPro"/>
</dbReference>
<feature type="transmembrane region" description="Helical" evidence="8">
    <location>
        <begin position="131"/>
        <end position="155"/>
    </location>
</feature>
<keyword evidence="7 8" id="KW-0472">Membrane</keyword>
<dbReference type="Pfam" id="PF07690">
    <property type="entry name" value="MFS_1"/>
    <property type="match status" value="1"/>
</dbReference>
<keyword evidence="3 8" id="KW-0813">Transport</keyword>
<feature type="transmembrane region" description="Helical" evidence="8">
    <location>
        <begin position="368"/>
        <end position="388"/>
    </location>
</feature>
<feature type="transmembrane region" description="Helical" evidence="8">
    <location>
        <begin position="161"/>
        <end position="181"/>
    </location>
</feature>
<feature type="transmembrane region" description="Helical" evidence="8">
    <location>
        <begin position="285"/>
        <end position="304"/>
    </location>
</feature>
<evidence type="ECO:0000259" key="9">
    <source>
        <dbReference type="PROSITE" id="PS50850"/>
    </source>
</evidence>